<dbReference type="Proteomes" id="UP000601223">
    <property type="component" value="Unassembled WGS sequence"/>
</dbReference>
<evidence type="ECO:0000256" key="1">
    <source>
        <dbReference type="ARBA" id="ARBA00022679"/>
    </source>
</evidence>
<dbReference type="GO" id="GO:0030288">
    <property type="term" value="C:outer membrane-bounded periplasmic space"/>
    <property type="evidence" value="ECO:0007669"/>
    <property type="project" value="TreeGrafter"/>
</dbReference>
<dbReference type="InterPro" id="IPR023346">
    <property type="entry name" value="Lysozyme-like_dom_sf"/>
</dbReference>
<feature type="domain" description="Glycosyl transferase family 51" evidence="3">
    <location>
        <begin position="112"/>
        <end position="183"/>
    </location>
</feature>
<reference evidence="4 5" key="1">
    <citation type="submission" date="2021-01" db="EMBL/GenBank/DDBJ databases">
        <title>Whole genome shotgun sequence of Catellatospora bangladeshensis NBRC 107357.</title>
        <authorList>
            <person name="Komaki H."/>
            <person name="Tamura T."/>
        </authorList>
    </citation>
    <scope>NUCLEOTIDE SEQUENCE [LARGE SCALE GENOMIC DNA]</scope>
    <source>
        <strain evidence="4 5">NBRC 107357</strain>
    </source>
</reference>
<keyword evidence="2" id="KW-0812">Transmembrane</keyword>
<dbReference type="InterPro" id="IPR050396">
    <property type="entry name" value="Glycosyltr_51/Transpeptidase"/>
</dbReference>
<dbReference type="EMBL" id="BONF01000030">
    <property type="protein sequence ID" value="GIF83617.1"/>
    <property type="molecule type" value="Genomic_DNA"/>
</dbReference>
<dbReference type="Gene3D" id="1.10.3810.10">
    <property type="entry name" value="Biosynthetic peptidoglycan transglycosylase-like"/>
    <property type="match status" value="1"/>
</dbReference>
<keyword evidence="2" id="KW-1133">Transmembrane helix</keyword>
<accession>A0A8J3JMZ3</accession>
<dbReference type="PANTHER" id="PTHR32282">
    <property type="entry name" value="BINDING PROTEIN TRANSPEPTIDASE, PUTATIVE-RELATED"/>
    <property type="match status" value="1"/>
</dbReference>
<evidence type="ECO:0000313" key="4">
    <source>
        <dbReference type="EMBL" id="GIF83617.1"/>
    </source>
</evidence>
<proteinExistence type="predicted"/>
<gene>
    <name evidence="4" type="ORF">Cba03nite_49660</name>
</gene>
<dbReference type="PANTHER" id="PTHR32282:SF34">
    <property type="entry name" value="PENICILLIN-BINDING PROTEIN 1A"/>
    <property type="match status" value="1"/>
</dbReference>
<dbReference type="InterPro" id="IPR036950">
    <property type="entry name" value="PBP_transglycosylase"/>
</dbReference>
<keyword evidence="5" id="KW-1185">Reference proteome</keyword>
<sequence length="209" mass="22937">MTMVDVVQESPPRWSRRRRIITAIVAIDVFIVLFAAVAAVQFYASVPEPGELRPQHAVVDLREVPMPVLNTFVAAVDPDFYEDPFRPWSGSLITRRYAAAAVAGDDVSSWRVGIMASKLEDRYTRTELLGFYLNNADFGRGTAGLATAAQTRFGKPVAQLSVAEAAVLAVPLAPEADADPRRAWESVLDTMVERGWLSQAERAAQTYPA</sequence>
<evidence type="ECO:0000256" key="2">
    <source>
        <dbReference type="SAM" id="Phobius"/>
    </source>
</evidence>
<feature type="transmembrane region" description="Helical" evidence="2">
    <location>
        <begin position="20"/>
        <end position="44"/>
    </location>
</feature>
<evidence type="ECO:0000259" key="3">
    <source>
        <dbReference type="Pfam" id="PF00912"/>
    </source>
</evidence>
<organism evidence="4 5">
    <name type="scientific">Catellatospora bangladeshensis</name>
    <dbReference type="NCBI Taxonomy" id="310355"/>
    <lineage>
        <taxon>Bacteria</taxon>
        <taxon>Bacillati</taxon>
        <taxon>Actinomycetota</taxon>
        <taxon>Actinomycetes</taxon>
        <taxon>Micromonosporales</taxon>
        <taxon>Micromonosporaceae</taxon>
        <taxon>Catellatospora</taxon>
    </lineage>
</organism>
<dbReference type="InterPro" id="IPR001264">
    <property type="entry name" value="Glyco_trans_51"/>
</dbReference>
<evidence type="ECO:0000313" key="5">
    <source>
        <dbReference type="Proteomes" id="UP000601223"/>
    </source>
</evidence>
<comment type="caution">
    <text evidence="4">The sequence shown here is derived from an EMBL/GenBank/DDBJ whole genome shotgun (WGS) entry which is preliminary data.</text>
</comment>
<dbReference type="GO" id="GO:0009252">
    <property type="term" value="P:peptidoglycan biosynthetic process"/>
    <property type="evidence" value="ECO:0007669"/>
    <property type="project" value="TreeGrafter"/>
</dbReference>
<protein>
    <recommendedName>
        <fullName evidence="3">Glycosyl transferase family 51 domain-containing protein</fullName>
    </recommendedName>
</protein>
<dbReference type="Pfam" id="PF00912">
    <property type="entry name" value="Transgly"/>
    <property type="match status" value="1"/>
</dbReference>
<dbReference type="AlphaFoldDB" id="A0A8J3JMZ3"/>
<dbReference type="GO" id="GO:0008955">
    <property type="term" value="F:peptidoglycan glycosyltransferase activity"/>
    <property type="evidence" value="ECO:0007669"/>
    <property type="project" value="TreeGrafter"/>
</dbReference>
<dbReference type="RefSeq" id="WP_203750730.1">
    <property type="nucleotide sequence ID" value="NZ_BONF01000030.1"/>
</dbReference>
<keyword evidence="2" id="KW-0472">Membrane</keyword>
<dbReference type="SUPFAM" id="SSF53955">
    <property type="entry name" value="Lysozyme-like"/>
    <property type="match status" value="1"/>
</dbReference>
<keyword evidence="1" id="KW-0808">Transferase</keyword>
<name>A0A8J3JMZ3_9ACTN</name>